<name>A0ABP1CNA6_9APHY</name>
<dbReference type="CDD" id="cd05120">
    <property type="entry name" value="APH_ChoK_like"/>
    <property type="match status" value="1"/>
</dbReference>
<dbReference type="Gene3D" id="3.90.1200.10">
    <property type="match status" value="1"/>
</dbReference>
<dbReference type="Pfam" id="PF01636">
    <property type="entry name" value="APH"/>
    <property type="match status" value="1"/>
</dbReference>
<feature type="domain" description="Aminoglycoside phosphotransferase" evidence="1">
    <location>
        <begin position="98"/>
        <end position="260"/>
    </location>
</feature>
<proteinExistence type="predicted"/>
<reference evidence="3" key="1">
    <citation type="submission" date="2024-04" db="EMBL/GenBank/DDBJ databases">
        <authorList>
            <person name="Shaw F."/>
            <person name="Minotto A."/>
        </authorList>
    </citation>
    <scope>NUCLEOTIDE SEQUENCE [LARGE SCALE GENOMIC DNA]</scope>
</reference>
<dbReference type="PANTHER" id="PTHR21310:SF55">
    <property type="entry name" value="AMINOGLYCOSIDE PHOSPHOTRANSFERASE DOMAIN-CONTAINING PROTEIN"/>
    <property type="match status" value="1"/>
</dbReference>
<evidence type="ECO:0000313" key="3">
    <source>
        <dbReference type="Proteomes" id="UP001497453"/>
    </source>
</evidence>
<dbReference type="InterPro" id="IPR011009">
    <property type="entry name" value="Kinase-like_dom_sf"/>
</dbReference>
<dbReference type="SUPFAM" id="SSF56112">
    <property type="entry name" value="Protein kinase-like (PK-like)"/>
    <property type="match status" value="1"/>
</dbReference>
<dbReference type="InterPro" id="IPR051678">
    <property type="entry name" value="AGP_Transferase"/>
</dbReference>
<accession>A0ABP1CNA6</accession>
<keyword evidence="3" id="KW-1185">Reference proteome</keyword>
<evidence type="ECO:0000313" key="2">
    <source>
        <dbReference type="EMBL" id="CAL1697186.1"/>
    </source>
</evidence>
<organism evidence="2 3">
    <name type="scientific">Somion occarium</name>
    <dbReference type="NCBI Taxonomy" id="3059160"/>
    <lineage>
        <taxon>Eukaryota</taxon>
        <taxon>Fungi</taxon>
        <taxon>Dikarya</taxon>
        <taxon>Basidiomycota</taxon>
        <taxon>Agaricomycotina</taxon>
        <taxon>Agaricomycetes</taxon>
        <taxon>Polyporales</taxon>
        <taxon>Cerrenaceae</taxon>
        <taxon>Somion</taxon>
    </lineage>
</organism>
<gene>
    <name evidence="2" type="ORF">GFSPODELE1_LOCUS1530</name>
</gene>
<evidence type="ECO:0000259" key="1">
    <source>
        <dbReference type="Pfam" id="PF01636"/>
    </source>
</evidence>
<dbReference type="EMBL" id="OZ037944">
    <property type="protein sequence ID" value="CAL1697186.1"/>
    <property type="molecule type" value="Genomic_DNA"/>
</dbReference>
<sequence>MPGKAKLSDFLSTRVSSDDEMLRLIRENTPPKLNGWLRILPESWKDHWFTRPPEVRSLYYQKLIRWSSFLAYHRSGCTQGLPFGLYAKWGDVRRRRSEALATMYVAATTTIPVPIVLDLVPHPRGSLIIMTRLPGKDIMDALDRGTVKPREFEDKIRDWLGQLHALPTPDRRADGDAFGPYPDISSFQQGLYTSIAYEHHPRLQEIGKKSYAKRHRISFAHGDIHLNNILVHHGKLSGLVDFECAGWYPEYWDFVVAYYMGQGVEKWKETLKKIFPQYSEELELEKEMWPVHMEFARWKTIRRYF</sequence>
<dbReference type="Proteomes" id="UP001497453">
    <property type="component" value="Chromosome 1"/>
</dbReference>
<dbReference type="PANTHER" id="PTHR21310">
    <property type="entry name" value="AMINOGLYCOSIDE PHOSPHOTRANSFERASE-RELATED-RELATED"/>
    <property type="match status" value="1"/>
</dbReference>
<protein>
    <recommendedName>
        <fullName evidence="1">Aminoglycoside phosphotransferase domain-containing protein</fullName>
    </recommendedName>
</protein>
<dbReference type="InterPro" id="IPR002575">
    <property type="entry name" value="Aminoglycoside_PTrfase"/>
</dbReference>